<keyword evidence="3" id="KW-1185">Reference proteome</keyword>
<dbReference type="Proteomes" id="UP001597452">
    <property type="component" value="Unassembled WGS sequence"/>
</dbReference>
<proteinExistence type="predicted"/>
<sequence length="58" mass="6604">MNHSKKMFILAVLVILCFVATAIMISYQNYLLIALTLLAGFGLMGYGFKLKRDYQNKN</sequence>
<keyword evidence="1" id="KW-0812">Transmembrane</keyword>
<evidence type="ECO:0000313" key="3">
    <source>
        <dbReference type="Proteomes" id="UP001597452"/>
    </source>
</evidence>
<feature type="transmembrane region" description="Helical" evidence="1">
    <location>
        <begin position="7"/>
        <end position="25"/>
    </location>
</feature>
<reference evidence="3" key="1">
    <citation type="journal article" date="2019" name="Int. J. Syst. Evol. Microbiol.">
        <title>The Global Catalogue of Microorganisms (GCM) 10K type strain sequencing project: providing services to taxonomists for standard genome sequencing and annotation.</title>
        <authorList>
            <consortium name="The Broad Institute Genomics Platform"/>
            <consortium name="The Broad Institute Genome Sequencing Center for Infectious Disease"/>
            <person name="Wu L."/>
            <person name="Ma J."/>
        </authorList>
    </citation>
    <scope>NUCLEOTIDE SEQUENCE [LARGE SCALE GENOMIC DNA]</scope>
    <source>
        <strain evidence="3">TISTR 1571</strain>
    </source>
</reference>
<dbReference type="Pfam" id="PF17259">
    <property type="entry name" value="DUF5325"/>
    <property type="match status" value="1"/>
</dbReference>
<dbReference type="RefSeq" id="WP_377329590.1">
    <property type="nucleotide sequence ID" value="NZ_JBHUMZ010000042.1"/>
</dbReference>
<keyword evidence="1" id="KW-0472">Membrane</keyword>
<feature type="transmembrane region" description="Helical" evidence="1">
    <location>
        <begin position="31"/>
        <end position="48"/>
    </location>
</feature>
<dbReference type="EMBL" id="JBHUMZ010000042">
    <property type="protein sequence ID" value="MFD2639629.1"/>
    <property type="molecule type" value="Genomic_DNA"/>
</dbReference>
<evidence type="ECO:0000313" key="2">
    <source>
        <dbReference type="EMBL" id="MFD2639629.1"/>
    </source>
</evidence>
<protein>
    <submittedName>
        <fullName evidence="2">DUF5325 family protein</fullName>
    </submittedName>
</protein>
<gene>
    <name evidence="2" type="ORF">ACFSW4_12190</name>
</gene>
<keyword evidence="1" id="KW-1133">Transmembrane helix</keyword>
<accession>A0ABW5QCJ5</accession>
<organism evidence="2 3">
    <name type="scientific">Piscibacillus salipiscarius</name>
    <dbReference type="NCBI Taxonomy" id="299480"/>
    <lineage>
        <taxon>Bacteria</taxon>
        <taxon>Bacillati</taxon>
        <taxon>Bacillota</taxon>
        <taxon>Bacilli</taxon>
        <taxon>Bacillales</taxon>
        <taxon>Bacillaceae</taxon>
        <taxon>Piscibacillus</taxon>
    </lineage>
</organism>
<comment type="caution">
    <text evidence="2">The sequence shown here is derived from an EMBL/GenBank/DDBJ whole genome shotgun (WGS) entry which is preliminary data.</text>
</comment>
<evidence type="ECO:0000256" key="1">
    <source>
        <dbReference type="SAM" id="Phobius"/>
    </source>
</evidence>
<name>A0ABW5QCJ5_9BACI</name>
<dbReference type="InterPro" id="IPR035211">
    <property type="entry name" value="DUF5325"/>
</dbReference>